<dbReference type="RefSeq" id="XP_060426450.1">
    <property type="nucleotide sequence ID" value="XM_060578396.1"/>
</dbReference>
<comment type="caution">
    <text evidence="1">The sequence shown here is derived from an EMBL/GenBank/DDBJ whole genome shotgun (WGS) entry which is preliminary data.</text>
</comment>
<evidence type="ECO:0000313" key="1">
    <source>
        <dbReference type="EMBL" id="KAK1672447.1"/>
    </source>
</evidence>
<sequence>MGFIGYNVEVHAVVWDTGIGSQHGSWEKEFGTDTLRRLPGSSGVIIVASRLSFDGFGVQVAYVVQPIYWEVSVREDIVYERHTTPSETTVPGYARFCNVEFGMMPCKCAHGYYWKHHTPDSVQNIRTPRAATCRDAWDEGRKSTRWNDLIQEQSRTRAVAEALRDCVKFRNITKLGVGTAVLRTRWSNYCAIRQGAKILGLMN</sequence>
<dbReference type="EMBL" id="JAHMHR010000038">
    <property type="protein sequence ID" value="KAK1672447.1"/>
    <property type="molecule type" value="Genomic_DNA"/>
</dbReference>
<dbReference type="Proteomes" id="UP001224890">
    <property type="component" value="Unassembled WGS sequence"/>
</dbReference>
<dbReference type="AlphaFoldDB" id="A0AAJ0AEK2"/>
<accession>A0AAJ0AEK2</accession>
<name>A0AAJ0AEK2_9PEZI</name>
<evidence type="ECO:0000313" key="2">
    <source>
        <dbReference type="Proteomes" id="UP001224890"/>
    </source>
</evidence>
<gene>
    <name evidence="1" type="ORF">BDP55DRAFT_718113</name>
</gene>
<organism evidence="1 2">
    <name type="scientific">Colletotrichum godetiae</name>
    <dbReference type="NCBI Taxonomy" id="1209918"/>
    <lineage>
        <taxon>Eukaryota</taxon>
        <taxon>Fungi</taxon>
        <taxon>Dikarya</taxon>
        <taxon>Ascomycota</taxon>
        <taxon>Pezizomycotina</taxon>
        <taxon>Sordariomycetes</taxon>
        <taxon>Hypocreomycetidae</taxon>
        <taxon>Glomerellales</taxon>
        <taxon>Glomerellaceae</taxon>
        <taxon>Colletotrichum</taxon>
        <taxon>Colletotrichum acutatum species complex</taxon>
    </lineage>
</organism>
<dbReference type="GeneID" id="85462922"/>
<protein>
    <submittedName>
        <fullName evidence="1">Uncharacterized protein</fullName>
    </submittedName>
</protein>
<reference evidence="1" key="1">
    <citation type="submission" date="2021-06" db="EMBL/GenBank/DDBJ databases">
        <title>Comparative genomics, transcriptomics and evolutionary studies reveal genomic signatures of adaptation to plant cell wall in hemibiotrophic fungi.</title>
        <authorList>
            <consortium name="DOE Joint Genome Institute"/>
            <person name="Baroncelli R."/>
            <person name="Diaz J.F."/>
            <person name="Benocci T."/>
            <person name="Peng M."/>
            <person name="Battaglia E."/>
            <person name="Haridas S."/>
            <person name="Andreopoulos W."/>
            <person name="Labutti K."/>
            <person name="Pangilinan J."/>
            <person name="Floch G.L."/>
            <person name="Makela M.R."/>
            <person name="Henrissat B."/>
            <person name="Grigoriev I.V."/>
            <person name="Crouch J.A."/>
            <person name="De Vries R.P."/>
            <person name="Sukno S.A."/>
            <person name="Thon M.R."/>
        </authorList>
    </citation>
    <scope>NUCLEOTIDE SEQUENCE</scope>
    <source>
        <strain evidence="1">CBS 193.32</strain>
    </source>
</reference>
<keyword evidence="2" id="KW-1185">Reference proteome</keyword>
<proteinExistence type="predicted"/>